<dbReference type="InterPro" id="IPR023415">
    <property type="entry name" value="LDLR_class-A_CS"/>
</dbReference>
<dbReference type="EMBL" id="CAXKWB010002834">
    <property type="protein sequence ID" value="CAL4067798.1"/>
    <property type="molecule type" value="Genomic_DNA"/>
</dbReference>
<evidence type="ECO:0000313" key="5">
    <source>
        <dbReference type="Proteomes" id="UP001497623"/>
    </source>
</evidence>
<evidence type="ECO:0000256" key="1">
    <source>
        <dbReference type="ARBA" id="ARBA00023157"/>
    </source>
</evidence>
<feature type="non-terminal residue" evidence="4">
    <location>
        <position position="1"/>
    </location>
</feature>
<dbReference type="Proteomes" id="UP001497623">
    <property type="component" value="Unassembled WGS sequence"/>
</dbReference>
<sequence length="200" mass="22267">FGLYNTWVGVGDELRLQRVGSFWLDQESKPHHHLISPWVPSLDVIYKDFSGRQLQSSVKENWSFIKEDEDITFEDESSFSLRTKRDTAEVLPVEAPLQDENESLPSLIEAESLSALNRAKRQFFLGTTSDDEDIDAEGSTDFGLEEGSGVGLEEGSGVGPERKSCDPPNYECNSGMCIDSEKRCDGAWNCDDGSDELISC</sequence>
<feature type="non-terminal residue" evidence="4">
    <location>
        <position position="200"/>
    </location>
</feature>
<feature type="compositionally biased region" description="Acidic residues" evidence="3">
    <location>
        <begin position="129"/>
        <end position="138"/>
    </location>
</feature>
<feature type="compositionally biased region" description="Gly residues" evidence="3">
    <location>
        <begin position="146"/>
        <end position="158"/>
    </location>
</feature>
<evidence type="ECO:0000313" key="4">
    <source>
        <dbReference type="EMBL" id="CAL4067798.1"/>
    </source>
</evidence>
<protein>
    <submittedName>
        <fullName evidence="4">Uncharacterized protein</fullName>
    </submittedName>
</protein>
<gene>
    <name evidence="4" type="ORF">MNOR_LOCUS6746</name>
</gene>
<accession>A0AAV2Q2Y9</accession>
<keyword evidence="1 2" id="KW-1015">Disulfide bond</keyword>
<name>A0AAV2Q2Y9_MEGNR</name>
<dbReference type="AlphaFoldDB" id="A0AAV2Q2Y9"/>
<comment type="caution">
    <text evidence="2">Lacks conserved residue(s) required for the propagation of feature annotation.</text>
</comment>
<evidence type="ECO:0000256" key="3">
    <source>
        <dbReference type="SAM" id="MobiDB-lite"/>
    </source>
</evidence>
<dbReference type="SUPFAM" id="SSF57424">
    <property type="entry name" value="LDL receptor-like module"/>
    <property type="match status" value="1"/>
</dbReference>
<dbReference type="PROSITE" id="PS01209">
    <property type="entry name" value="LDLRA_1"/>
    <property type="match status" value="1"/>
</dbReference>
<reference evidence="4 5" key="1">
    <citation type="submission" date="2024-05" db="EMBL/GenBank/DDBJ databases">
        <authorList>
            <person name="Wallberg A."/>
        </authorList>
    </citation>
    <scope>NUCLEOTIDE SEQUENCE [LARGE SCALE GENOMIC DNA]</scope>
</reference>
<dbReference type="Pfam" id="PF00057">
    <property type="entry name" value="Ldl_recept_a"/>
    <property type="match status" value="1"/>
</dbReference>
<feature type="disulfide bond" evidence="2">
    <location>
        <begin position="172"/>
        <end position="190"/>
    </location>
</feature>
<feature type="disulfide bond" evidence="2">
    <location>
        <begin position="165"/>
        <end position="177"/>
    </location>
</feature>
<evidence type="ECO:0000256" key="2">
    <source>
        <dbReference type="PROSITE-ProRule" id="PRU00124"/>
    </source>
</evidence>
<proteinExistence type="predicted"/>
<organism evidence="4 5">
    <name type="scientific">Meganyctiphanes norvegica</name>
    <name type="common">Northern krill</name>
    <name type="synonym">Thysanopoda norvegica</name>
    <dbReference type="NCBI Taxonomy" id="48144"/>
    <lineage>
        <taxon>Eukaryota</taxon>
        <taxon>Metazoa</taxon>
        <taxon>Ecdysozoa</taxon>
        <taxon>Arthropoda</taxon>
        <taxon>Crustacea</taxon>
        <taxon>Multicrustacea</taxon>
        <taxon>Malacostraca</taxon>
        <taxon>Eumalacostraca</taxon>
        <taxon>Eucarida</taxon>
        <taxon>Euphausiacea</taxon>
        <taxon>Euphausiidae</taxon>
        <taxon>Meganyctiphanes</taxon>
    </lineage>
</organism>
<comment type="caution">
    <text evidence="4">The sequence shown here is derived from an EMBL/GenBank/DDBJ whole genome shotgun (WGS) entry which is preliminary data.</text>
</comment>
<dbReference type="InterPro" id="IPR002172">
    <property type="entry name" value="LDrepeatLR_classA_rpt"/>
</dbReference>
<keyword evidence="5" id="KW-1185">Reference proteome</keyword>
<dbReference type="Gene3D" id="4.10.400.10">
    <property type="entry name" value="Low-density Lipoprotein Receptor"/>
    <property type="match status" value="1"/>
</dbReference>
<dbReference type="InterPro" id="IPR036055">
    <property type="entry name" value="LDL_receptor-like_sf"/>
</dbReference>
<feature type="region of interest" description="Disordered" evidence="3">
    <location>
        <begin position="129"/>
        <end position="169"/>
    </location>
</feature>
<dbReference type="SMART" id="SM00192">
    <property type="entry name" value="LDLa"/>
    <property type="match status" value="1"/>
</dbReference>
<dbReference type="PROSITE" id="PS50068">
    <property type="entry name" value="LDLRA_2"/>
    <property type="match status" value="1"/>
</dbReference>
<dbReference type="CDD" id="cd00112">
    <property type="entry name" value="LDLa"/>
    <property type="match status" value="1"/>
</dbReference>